<sequence length="236" mass="25895">MIIRILIAGFASSVTGMSYLVGLARLTTALLLGFGSLVAFVFGLLFLLPPEEGRLWFPLYGEAPPWPFFMICVMLLGAVLLLFRQKSGFEVVEEVSGDHFKFLLGGVGGYLLTFFTAVYFWFPSEARKLAADESGLAVGALVGTSIFFLGLTVSLYFLYRASLGSSPERPDLMRRFVLALFAFLQFDKLPALAAYLLVYSPETPVIFPHMAAFALAAYIPVALFLLKTVRGMRQGG</sequence>
<feature type="transmembrane region" description="Helical" evidence="1">
    <location>
        <begin position="178"/>
        <end position="199"/>
    </location>
</feature>
<proteinExistence type="predicted"/>
<feature type="transmembrane region" description="Helical" evidence="1">
    <location>
        <begin position="103"/>
        <end position="122"/>
    </location>
</feature>
<keyword evidence="1" id="KW-0812">Transmembrane</keyword>
<dbReference type="EMBL" id="AP024086">
    <property type="protein sequence ID" value="BCL59516.1"/>
    <property type="molecule type" value="Genomic_DNA"/>
</dbReference>
<dbReference type="Proteomes" id="UP000826725">
    <property type="component" value="Chromosome"/>
</dbReference>
<reference evidence="2" key="1">
    <citation type="submission" date="2020-09" db="EMBL/GenBank/DDBJ databases">
        <title>Desulfogranum mesoprofundum gen. nov., sp. nov., a novel mesophilic, sulfate-reducing chemolithoautotroph isolated from a deep-sea hydrothermal vent chimney in the Suiyo Seamount.</title>
        <authorList>
            <person name="Hashimoto Y."/>
            <person name="Nakagawa S."/>
        </authorList>
    </citation>
    <scope>NUCLEOTIDE SEQUENCE</scope>
    <source>
        <strain evidence="2">KT2</strain>
    </source>
</reference>
<protein>
    <submittedName>
        <fullName evidence="2">Uncharacterized protein</fullName>
    </submittedName>
</protein>
<dbReference type="KEGG" id="dbk:DGMP_02090"/>
<keyword evidence="1" id="KW-0472">Membrane</keyword>
<name>A0A8D5FQE7_9BACT</name>
<evidence type="ECO:0000256" key="1">
    <source>
        <dbReference type="SAM" id="Phobius"/>
    </source>
</evidence>
<dbReference type="AlphaFoldDB" id="A0A8D5FQE7"/>
<dbReference type="RefSeq" id="WP_228855738.1">
    <property type="nucleotide sequence ID" value="NZ_AP024086.1"/>
</dbReference>
<organism evidence="2 3">
    <name type="scientific">Desulfomarina profundi</name>
    <dbReference type="NCBI Taxonomy" id="2772557"/>
    <lineage>
        <taxon>Bacteria</taxon>
        <taxon>Pseudomonadati</taxon>
        <taxon>Thermodesulfobacteriota</taxon>
        <taxon>Desulfobulbia</taxon>
        <taxon>Desulfobulbales</taxon>
        <taxon>Desulfobulbaceae</taxon>
        <taxon>Desulfomarina</taxon>
    </lineage>
</organism>
<evidence type="ECO:0000313" key="3">
    <source>
        <dbReference type="Proteomes" id="UP000826725"/>
    </source>
</evidence>
<feature type="transmembrane region" description="Helical" evidence="1">
    <location>
        <begin position="20"/>
        <end position="46"/>
    </location>
</feature>
<keyword evidence="3" id="KW-1185">Reference proteome</keyword>
<feature type="transmembrane region" description="Helical" evidence="1">
    <location>
        <begin position="134"/>
        <end position="158"/>
    </location>
</feature>
<feature type="transmembrane region" description="Helical" evidence="1">
    <location>
        <begin position="205"/>
        <end position="226"/>
    </location>
</feature>
<keyword evidence="1" id="KW-1133">Transmembrane helix</keyword>
<gene>
    <name evidence="2" type="ORF">DGMP_02090</name>
</gene>
<evidence type="ECO:0000313" key="2">
    <source>
        <dbReference type="EMBL" id="BCL59516.1"/>
    </source>
</evidence>
<accession>A0A8D5FQE7</accession>
<feature type="transmembrane region" description="Helical" evidence="1">
    <location>
        <begin position="66"/>
        <end position="83"/>
    </location>
</feature>